<feature type="region of interest" description="Disordered" evidence="1">
    <location>
        <begin position="1"/>
        <end position="70"/>
    </location>
</feature>
<sequence length="97" mass="11099">MQKSLLQESMHRMRTRGGPTQPGLTDQTKQQQSIEIRELTMNRRKPSHYQGSLAKKLSQQGMEGSKVQEHAELSLEISPAERCTEGEDRLSKFKTEN</sequence>
<gene>
    <name evidence="2" type="ORF">XELAEV_18020382mg</name>
</gene>
<evidence type="ECO:0000313" key="2">
    <source>
        <dbReference type="EMBL" id="OCT86694.1"/>
    </source>
</evidence>
<protein>
    <submittedName>
        <fullName evidence="2">Uncharacterized protein</fullName>
    </submittedName>
</protein>
<evidence type="ECO:0000256" key="1">
    <source>
        <dbReference type="SAM" id="MobiDB-lite"/>
    </source>
</evidence>
<feature type="compositionally biased region" description="Basic and acidic residues" evidence="1">
    <location>
        <begin position="82"/>
        <end position="97"/>
    </location>
</feature>
<feature type="compositionally biased region" description="Polar residues" evidence="1">
    <location>
        <begin position="22"/>
        <end position="34"/>
    </location>
</feature>
<evidence type="ECO:0000313" key="3">
    <source>
        <dbReference type="Proteomes" id="UP000694892"/>
    </source>
</evidence>
<accession>A0A974D6X0</accession>
<organism evidence="2 3">
    <name type="scientific">Xenopus laevis</name>
    <name type="common">African clawed frog</name>
    <dbReference type="NCBI Taxonomy" id="8355"/>
    <lineage>
        <taxon>Eukaryota</taxon>
        <taxon>Metazoa</taxon>
        <taxon>Chordata</taxon>
        <taxon>Craniata</taxon>
        <taxon>Vertebrata</taxon>
        <taxon>Euteleostomi</taxon>
        <taxon>Amphibia</taxon>
        <taxon>Batrachia</taxon>
        <taxon>Anura</taxon>
        <taxon>Pipoidea</taxon>
        <taxon>Pipidae</taxon>
        <taxon>Xenopodinae</taxon>
        <taxon>Xenopus</taxon>
        <taxon>Xenopus</taxon>
    </lineage>
</organism>
<feature type="region of interest" description="Disordered" evidence="1">
    <location>
        <begin position="78"/>
        <end position="97"/>
    </location>
</feature>
<dbReference type="Proteomes" id="UP000694892">
    <property type="component" value="Chromosome 3S"/>
</dbReference>
<proteinExistence type="predicted"/>
<dbReference type="EMBL" id="CM004471">
    <property type="protein sequence ID" value="OCT86694.1"/>
    <property type="molecule type" value="Genomic_DNA"/>
</dbReference>
<dbReference type="AlphaFoldDB" id="A0A974D6X0"/>
<name>A0A974D6X0_XENLA</name>
<reference evidence="3" key="1">
    <citation type="journal article" date="2016" name="Nature">
        <title>Genome evolution in the allotetraploid frog Xenopus laevis.</title>
        <authorList>
            <person name="Session A.M."/>
            <person name="Uno Y."/>
            <person name="Kwon T."/>
            <person name="Chapman J.A."/>
            <person name="Toyoda A."/>
            <person name="Takahashi S."/>
            <person name="Fukui A."/>
            <person name="Hikosaka A."/>
            <person name="Suzuki A."/>
            <person name="Kondo M."/>
            <person name="van Heeringen S.J."/>
            <person name="Quigley I."/>
            <person name="Heinz S."/>
            <person name="Ogino H."/>
            <person name="Ochi H."/>
            <person name="Hellsten U."/>
            <person name="Lyons J.B."/>
            <person name="Simakov O."/>
            <person name="Putnam N."/>
            <person name="Stites J."/>
            <person name="Kuroki Y."/>
            <person name="Tanaka T."/>
            <person name="Michiue T."/>
            <person name="Watanabe M."/>
            <person name="Bogdanovic O."/>
            <person name="Lister R."/>
            <person name="Georgiou G."/>
            <person name="Paranjpe S.S."/>
            <person name="van Kruijsbergen I."/>
            <person name="Shu S."/>
            <person name="Carlson J."/>
            <person name="Kinoshita T."/>
            <person name="Ohta Y."/>
            <person name="Mawaribuchi S."/>
            <person name="Jenkins J."/>
            <person name="Grimwood J."/>
            <person name="Schmutz J."/>
            <person name="Mitros T."/>
            <person name="Mozaffari S.V."/>
            <person name="Suzuki Y."/>
            <person name="Haramoto Y."/>
            <person name="Yamamoto T.S."/>
            <person name="Takagi C."/>
            <person name="Heald R."/>
            <person name="Miller K."/>
            <person name="Haudenschild C."/>
            <person name="Kitzman J."/>
            <person name="Nakayama T."/>
            <person name="Izutsu Y."/>
            <person name="Robert J."/>
            <person name="Fortriede J."/>
            <person name="Burns K."/>
            <person name="Lotay V."/>
            <person name="Karimi K."/>
            <person name="Yasuoka Y."/>
            <person name="Dichmann D.S."/>
            <person name="Flajnik M.F."/>
            <person name="Houston D.W."/>
            <person name="Shendure J."/>
            <person name="DuPasquier L."/>
            <person name="Vize P.D."/>
            <person name="Zorn A.M."/>
            <person name="Ito M."/>
            <person name="Marcotte E.M."/>
            <person name="Wallingford J.B."/>
            <person name="Ito Y."/>
            <person name="Asashima M."/>
            <person name="Ueno N."/>
            <person name="Matsuda Y."/>
            <person name="Veenstra G.J."/>
            <person name="Fujiyama A."/>
            <person name="Harland R.M."/>
            <person name="Taira M."/>
            <person name="Rokhsar D.S."/>
        </authorList>
    </citation>
    <scope>NUCLEOTIDE SEQUENCE [LARGE SCALE GENOMIC DNA]</scope>
    <source>
        <strain evidence="3">J</strain>
    </source>
</reference>